<dbReference type="Pfam" id="PF25873">
    <property type="entry name" value="WHD_MalT"/>
    <property type="match status" value="1"/>
</dbReference>
<dbReference type="Proteomes" id="UP000184139">
    <property type="component" value="Unassembled WGS sequence"/>
</dbReference>
<feature type="domain" description="MalT-like winged helix" evidence="1">
    <location>
        <begin position="282"/>
        <end position="354"/>
    </location>
</feature>
<dbReference type="SUPFAM" id="SSF46894">
    <property type="entry name" value="C-terminal effector domain of the bipartite response regulators"/>
    <property type="match status" value="1"/>
</dbReference>
<sequence length="1103" mass="124410">MITSPDLLFRSIPSNKFYPPRINQVHSIERHTLITRHLADELPSRLFIVIEAQAGQGKTTLVQQFLERSPFPFTWYQIGPEDNDPLLLLLALRHTLSRTFPGLSSTRLNTVLENRQISTDMLQQGVNILLNDIDALLEEDTFIVFDDLHLLDETQQGRQVLDYLIDTSPPRLHFVLTSRHPLHLGARSLRNSPHLIYLDSDDLALSPAEIEALYDRLLDTTISRTEAVEIFSITNGWIMGIILASHPFAHKNGTGRQKHRQHDKAHLFKNGTNNVLLAYFEEEIFYHIPEPVRETLQILSFLDGIDTHLAEDLTATDNLAHLLGELADRNLFIYRLDDENRLFRLHHLFQEFLQMSGKKSLGAAAVSRIYQHAAAVYLEQGLFDKALKTMSISGDYTAMEQLVYRHGQHLIATGRARTILSILHTTPREKLSTHPWLGFYCGLLALDVSPLQTLPLFTSCRERFAESGNEEGELMALTQIIQYHFAISGSHRDGAALLSRTIDLFARNNARLPGETALLAARSLAAGLSLFSGDITTARHYTRHGLDLATTLGSRTFIAALRFVSGYIELLCGDRRAAHLEIEKSFSLSSDPAVGTNNRLSLIFLHLFELSQHGDLSAFLRTRDMVETDFDRVIVHQTVMAPYLTLWSAIIMIANGRITDAHELLDNGLQDGQTVANSHMASQFLQWRAFIQALLGDETAALDDLKEAQQQRQIAGGVFHTAYQLAIAGATLALLQRYDEATQALSMAEHLGNSMPAVGVTICCRAYQALIALATGNHTDCATYLASWLATMNRRGYSCFWGWEPTTMARLLRAALQMGVEPVTARRLARRRLTSAIDDAGDLIPILSIHILGSFSLTCNGRIQVGPQDLTNHQRELFGLIIASPGQRISQEQIQLTFWPDSPPDKARKSFDTLMTRLRKTLSQKLSIPVKNYIGVEKGYVHLTRIAIDASQFLQLARRGLKRAKRGYWWQAGNLFTKALAQWTSFRPIDFFASEQTIIFGDELISTLRSICLSWSHNLITHNRAEEAIDLLEMTKNLLPVDEELMLLRYQLFLTTRQPLRAREITSTYYNELLQLGWSPEEAEELVFSLTSRTWPVQRKSGE</sequence>
<dbReference type="Gene3D" id="3.40.50.300">
    <property type="entry name" value="P-loop containing nucleotide triphosphate hydrolases"/>
    <property type="match status" value="1"/>
</dbReference>
<dbReference type="InterPro" id="IPR051677">
    <property type="entry name" value="AfsR-DnrI-RedD_regulator"/>
</dbReference>
<organism evidence="2 3">
    <name type="scientific">Desulfofustis glycolicus DSM 9705</name>
    <dbReference type="NCBI Taxonomy" id="1121409"/>
    <lineage>
        <taxon>Bacteria</taxon>
        <taxon>Pseudomonadati</taxon>
        <taxon>Thermodesulfobacteriota</taxon>
        <taxon>Desulfobulbia</taxon>
        <taxon>Desulfobulbales</taxon>
        <taxon>Desulfocapsaceae</taxon>
        <taxon>Desulfofustis</taxon>
    </lineage>
</organism>
<dbReference type="InterPro" id="IPR027417">
    <property type="entry name" value="P-loop_NTPase"/>
</dbReference>
<proteinExistence type="predicted"/>
<dbReference type="InterPro" id="IPR059106">
    <property type="entry name" value="WHD_MalT"/>
</dbReference>
<gene>
    <name evidence="2" type="ORF">SAMN02745124_01132</name>
</gene>
<dbReference type="GO" id="GO:0006355">
    <property type="term" value="P:regulation of DNA-templated transcription"/>
    <property type="evidence" value="ECO:0007669"/>
    <property type="project" value="InterPro"/>
</dbReference>
<evidence type="ECO:0000259" key="1">
    <source>
        <dbReference type="Pfam" id="PF25873"/>
    </source>
</evidence>
<dbReference type="SUPFAM" id="SSF52540">
    <property type="entry name" value="P-loop containing nucleoside triphosphate hydrolases"/>
    <property type="match status" value="1"/>
</dbReference>
<dbReference type="InterPro" id="IPR011990">
    <property type="entry name" value="TPR-like_helical_dom_sf"/>
</dbReference>
<dbReference type="InterPro" id="IPR036388">
    <property type="entry name" value="WH-like_DNA-bd_sf"/>
</dbReference>
<protein>
    <submittedName>
        <fullName evidence="2">Transcriptional regulatory protein, C terminal</fullName>
    </submittedName>
</protein>
<keyword evidence="3" id="KW-1185">Reference proteome</keyword>
<accession>A0A1M5UG14</accession>
<dbReference type="PANTHER" id="PTHR35807:SF1">
    <property type="entry name" value="TRANSCRIPTIONAL REGULATOR REDD"/>
    <property type="match status" value="1"/>
</dbReference>
<evidence type="ECO:0000313" key="2">
    <source>
        <dbReference type="EMBL" id="SHH61919.1"/>
    </source>
</evidence>
<reference evidence="2 3" key="1">
    <citation type="submission" date="2016-11" db="EMBL/GenBank/DDBJ databases">
        <authorList>
            <person name="Jaros S."/>
            <person name="Januszkiewicz K."/>
            <person name="Wedrychowicz H."/>
        </authorList>
    </citation>
    <scope>NUCLEOTIDE SEQUENCE [LARGE SCALE GENOMIC DNA]</scope>
    <source>
        <strain evidence="2 3">DSM 9705</strain>
    </source>
</reference>
<dbReference type="OrthoDB" id="223734at2"/>
<dbReference type="InterPro" id="IPR016032">
    <property type="entry name" value="Sig_transdc_resp-reg_C-effctor"/>
</dbReference>
<evidence type="ECO:0000313" key="3">
    <source>
        <dbReference type="Proteomes" id="UP000184139"/>
    </source>
</evidence>
<dbReference type="AlphaFoldDB" id="A0A1M5UG14"/>
<name>A0A1M5UG14_9BACT</name>
<dbReference type="RefSeq" id="WP_073374106.1">
    <property type="nucleotide sequence ID" value="NZ_FQXS01000005.1"/>
</dbReference>
<dbReference type="Gene3D" id="1.25.40.10">
    <property type="entry name" value="Tetratricopeptide repeat domain"/>
    <property type="match status" value="1"/>
</dbReference>
<dbReference type="Gene3D" id="1.10.10.10">
    <property type="entry name" value="Winged helix-like DNA-binding domain superfamily/Winged helix DNA-binding domain"/>
    <property type="match status" value="1"/>
</dbReference>
<dbReference type="GO" id="GO:0003677">
    <property type="term" value="F:DNA binding"/>
    <property type="evidence" value="ECO:0007669"/>
    <property type="project" value="InterPro"/>
</dbReference>
<dbReference type="STRING" id="1121409.SAMN02745124_01132"/>
<dbReference type="PANTHER" id="PTHR35807">
    <property type="entry name" value="TRANSCRIPTIONAL REGULATOR REDD-RELATED"/>
    <property type="match status" value="1"/>
</dbReference>
<dbReference type="SUPFAM" id="SSF48452">
    <property type="entry name" value="TPR-like"/>
    <property type="match status" value="1"/>
</dbReference>
<dbReference type="EMBL" id="FQXS01000005">
    <property type="protein sequence ID" value="SHH61919.1"/>
    <property type="molecule type" value="Genomic_DNA"/>
</dbReference>